<organism evidence="2 3">
    <name type="scientific">Enterococcus phoeniculicola ATCC BAA-412</name>
    <dbReference type="NCBI Taxonomy" id="1158610"/>
    <lineage>
        <taxon>Bacteria</taxon>
        <taxon>Bacillati</taxon>
        <taxon>Bacillota</taxon>
        <taxon>Bacilli</taxon>
        <taxon>Lactobacillales</taxon>
        <taxon>Enterococcaceae</taxon>
        <taxon>Enterococcus</taxon>
    </lineage>
</organism>
<dbReference type="eggNOG" id="COG3969">
    <property type="taxonomic scope" value="Bacteria"/>
</dbReference>
<dbReference type="RefSeq" id="WP_010769518.1">
    <property type="nucleotide sequence ID" value="NZ_ASWE01000001.1"/>
</dbReference>
<dbReference type="Proteomes" id="UP000013785">
    <property type="component" value="Unassembled WGS sequence"/>
</dbReference>
<dbReference type="PANTHER" id="PTHR30083:SF0">
    <property type="entry name" value="3'-PHOSPHOADENOSINE 5'-PHOSPHOSULFATE SULFOTRANSFERASE (PAPS REDUCTASE)_FAD SYNTHETASE"/>
    <property type="match status" value="1"/>
</dbReference>
<dbReference type="InterPro" id="IPR014729">
    <property type="entry name" value="Rossmann-like_a/b/a_fold"/>
</dbReference>
<protein>
    <recommendedName>
        <fullName evidence="1">Phosphoadenosine phosphosulphate reductase domain-containing protein</fullName>
    </recommendedName>
</protein>
<dbReference type="EMBL" id="AJAT01000017">
    <property type="protein sequence ID" value="EOL42531.1"/>
    <property type="molecule type" value="Genomic_DNA"/>
</dbReference>
<dbReference type="HOGENOM" id="CLU_036373_0_0_9"/>
<dbReference type="STRING" id="154621.RV11_GL000701"/>
<dbReference type="GO" id="GO:0003824">
    <property type="term" value="F:catalytic activity"/>
    <property type="evidence" value="ECO:0007669"/>
    <property type="project" value="InterPro"/>
</dbReference>
<dbReference type="AlphaFoldDB" id="R3W4T3"/>
<evidence type="ECO:0000313" key="2">
    <source>
        <dbReference type="EMBL" id="EOL42531.1"/>
    </source>
</evidence>
<dbReference type="Pfam" id="PF01507">
    <property type="entry name" value="PAPS_reduct"/>
    <property type="match status" value="1"/>
</dbReference>
<dbReference type="PATRIC" id="fig|1158610.3.peg.2866"/>
<dbReference type="PANTHER" id="PTHR30083">
    <property type="entry name" value="TRANSCRIPTIONAL REGULATOR-RELATED"/>
    <property type="match status" value="1"/>
</dbReference>
<evidence type="ECO:0000259" key="1">
    <source>
        <dbReference type="Pfam" id="PF01507"/>
    </source>
</evidence>
<dbReference type="InterPro" id="IPR002500">
    <property type="entry name" value="PAPS_reduct_dom"/>
</dbReference>
<feature type="domain" description="Phosphoadenosine phosphosulphate reductase" evidence="1">
    <location>
        <begin position="33"/>
        <end position="243"/>
    </location>
</feature>
<reference evidence="2 3" key="1">
    <citation type="submission" date="2013-02" db="EMBL/GenBank/DDBJ databases">
        <title>The Genome Sequence of Enterococcus phoeniculicola BAA-412.</title>
        <authorList>
            <consortium name="The Broad Institute Genome Sequencing Platform"/>
            <consortium name="The Broad Institute Genome Sequencing Center for Infectious Disease"/>
            <person name="Earl A.M."/>
            <person name="Gilmore M.S."/>
            <person name="Lebreton F."/>
            <person name="Walker B."/>
            <person name="Young S.K."/>
            <person name="Zeng Q."/>
            <person name="Gargeya S."/>
            <person name="Fitzgerald M."/>
            <person name="Haas B."/>
            <person name="Abouelleil A."/>
            <person name="Alvarado L."/>
            <person name="Arachchi H.M."/>
            <person name="Berlin A.M."/>
            <person name="Chapman S.B."/>
            <person name="Dewar J."/>
            <person name="Goldberg J."/>
            <person name="Griggs A."/>
            <person name="Gujja S."/>
            <person name="Hansen M."/>
            <person name="Howarth C."/>
            <person name="Imamovic A."/>
            <person name="Larimer J."/>
            <person name="McCowan C."/>
            <person name="Murphy C."/>
            <person name="Neiman D."/>
            <person name="Pearson M."/>
            <person name="Priest M."/>
            <person name="Roberts A."/>
            <person name="Saif S."/>
            <person name="Shea T."/>
            <person name="Sisk P."/>
            <person name="Sykes S."/>
            <person name="Wortman J."/>
            <person name="Nusbaum C."/>
            <person name="Birren B."/>
        </authorList>
    </citation>
    <scope>NUCLEOTIDE SEQUENCE [LARGE SCALE GENOMIC DNA]</scope>
    <source>
        <strain evidence="2 3">ATCC BAA-412</strain>
    </source>
</reference>
<comment type="caution">
    <text evidence="2">The sequence shown here is derived from an EMBL/GenBank/DDBJ whole genome shotgun (WGS) entry which is preliminary data.</text>
</comment>
<dbReference type="InterPro" id="IPR021845">
    <property type="entry name" value="DUF3440"/>
</dbReference>
<evidence type="ECO:0000313" key="3">
    <source>
        <dbReference type="Proteomes" id="UP000013785"/>
    </source>
</evidence>
<dbReference type="Gene3D" id="3.40.50.620">
    <property type="entry name" value="HUPs"/>
    <property type="match status" value="1"/>
</dbReference>
<keyword evidence="3" id="KW-1185">Reference proteome</keyword>
<dbReference type="GO" id="GO:0071453">
    <property type="term" value="P:cellular response to oxygen levels"/>
    <property type="evidence" value="ECO:0007669"/>
    <property type="project" value="TreeGrafter"/>
</dbReference>
<proteinExistence type="predicted"/>
<sequence length="437" mass="52302">MTEASKLKQYKKMDVLKATEQRLTYIFTEFNHVYFSLSGGKDSGLMVQIANRVAKKMGKKFDLFILDIEANYTSTVKFIERMKRLSNVENVYHFCLPFFEDNNVSIFQPQWMMWNPQEEEKWIQAMPKDAIKESDIDGELRDIFYKSNGNPDRFMRYFIYWYHQQKNFEPVACGIGIRAEESIHRLSSILSKRNKYHKISWIKRFFDDTYNFYPIYDWKVEDVWGAVAQLDLDFNQFYEQSYKMGIAFQHMRICQPYGLQQRKSLSQFAVIEPELWQKVVNRVSGADFGRFYSKTSLLGHHQSSKPKHLTWQEYAIYLLETIGLTSTGLRDHYYRKIKILMDYYQKNYGITPDDMPDESTRKEWLADEKLWHDWKGIARALEKNDYALTTRDYALTKEDEKELYKLYFQFQEVTGIDELEGKVYQKIKQKLLRSESD</sequence>
<dbReference type="SUPFAM" id="SSF52402">
    <property type="entry name" value="Adenine nucleotide alpha hydrolases-like"/>
    <property type="match status" value="1"/>
</dbReference>
<accession>R3W4T3</accession>
<name>R3W4T3_9ENTE</name>
<dbReference type="Pfam" id="PF11922">
    <property type="entry name" value="DUF3440"/>
    <property type="match status" value="1"/>
</dbReference>
<gene>
    <name evidence="2" type="ORF">UC3_02883</name>
</gene>